<reference evidence="9 10" key="1">
    <citation type="submission" date="2023-08" db="EMBL/GenBank/DDBJ databases">
        <title>A Necator americanus chromosomal reference genome.</title>
        <authorList>
            <person name="Ilik V."/>
            <person name="Petrzelkova K.J."/>
            <person name="Pardy F."/>
            <person name="Fuh T."/>
            <person name="Niatou-Singa F.S."/>
            <person name="Gouil Q."/>
            <person name="Baker L."/>
            <person name="Ritchie M.E."/>
            <person name="Jex A.R."/>
            <person name="Gazzola D."/>
            <person name="Li H."/>
            <person name="Toshio Fujiwara R."/>
            <person name="Zhan B."/>
            <person name="Aroian R.V."/>
            <person name="Pafco B."/>
            <person name="Schwarz E.M."/>
        </authorList>
    </citation>
    <scope>NUCLEOTIDE SEQUENCE [LARGE SCALE GENOMIC DNA]</scope>
    <source>
        <strain evidence="9 10">Aroian</strain>
        <tissue evidence="9">Whole animal</tissue>
    </source>
</reference>
<dbReference type="Pfam" id="PF20519">
    <property type="entry name" value="Polycystin_dom"/>
    <property type="match status" value="1"/>
</dbReference>
<dbReference type="PANTHER" id="PTHR47027:SF20">
    <property type="entry name" value="REVERSE TRANSCRIPTASE-LIKE PROTEIN WITH RNA-DIRECTED DNA POLYMERASE DOMAIN"/>
    <property type="match status" value="1"/>
</dbReference>
<name>A0ABR1DH02_NECAM</name>
<feature type="domain" description="Polycystin" evidence="8">
    <location>
        <begin position="705"/>
        <end position="759"/>
    </location>
</feature>
<evidence type="ECO:0000256" key="5">
    <source>
        <dbReference type="ARBA" id="ARBA00023136"/>
    </source>
</evidence>
<keyword evidence="3 7" id="KW-0812">Transmembrane</keyword>
<gene>
    <name evidence="9" type="primary">Necator_chrIV.g15315</name>
    <name evidence="9" type="ORF">RB195_002020</name>
</gene>
<evidence type="ECO:0000256" key="2">
    <source>
        <dbReference type="ARBA" id="ARBA00007200"/>
    </source>
</evidence>
<protein>
    <recommendedName>
        <fullName evidence="8">Polycystin domain-containing protein</fullName>
    </recommendedName>
</protein>
<evidence type="ECO:0000256" key="1">
    <source>
        <dbReference type="ARBA" id="ARBA00004141"/>
    </source>
</evidence>
<keyword evidence="5 7" id="KW-0472">Membrane</keyword>
<evidence type="ECO:0000259" key="8">
    <source>
        <dbReference type="Pfam" id="PF20519"/>
    </source>
</evidence>
<keyword evidence="4 7" id="KW-1133">Transmembrane helix</keyword>
<evidence type="ECO:0000256" key="7">
    <source>
        <dbReference type="SAM" id="Phobius"/>
    </source>
</evidence>
<feature type="region of interest" description="Disordered" evidence="6">
    <location>
        <begin position="15"/>
        <end position="45"/>
    </location>
</feature>
<evidence type="ECO:0000313" key="9">
    <source>
        <dbReference type="EMBL" id="KAK6749758.1"/>
    </source>
</evidence>
<dbReference type="PANTHER" id="PTHR47027">
    <property type="entry name" value="REVERSE TRANSCRIPTASE DOMAIN-CONTAINING PROTEIN"/>
    <property type="match status" value="1"/>
</dbReference>
<dbReference type="EMBL" id="JAVFWL010000004">
    <property type="protein sequence ID" value="KAK6749758.1"/>
    <property type="molecule type" value="Genomic_DNA"/>
</dbReference>
<feature type="compositionally biased region" description="Basic residues" evidence="6">
    <location>
        <begin position="25"/>
        <end position="34"/>
    </location>
</feature>
<organism evidence="9 10">
    <name type="scientific">Necator americanus</name>
    <name type="common">Human hookworm</name>
    <dbReference type="NCBI Taxonomy" id="51031"/>
    <lineage>
        <taxon>Eukaryota</taxon>
        <taxon>Metazoa</taxon>
        <taxon>Ecdysozoa</taxon>
        <taxon>Nematoda</taxon>
        <taxon>Chromadorea</taxon>
        <taxon>Rhabditida</taxon>
        <taxon>Rhabditina</taxon>
        <taxon>Rhabditomorpha</taxon>
        <taxon>Strongyloidea</taxon>
        <taxon>Ancylostomatidae</taxon>
        <taxon>Bunostominae</taxon>
        <taxon>Necator</taxon>
    </lineage>
</organism>
<feature type="compositionally biased region" description="Basic and acidic residues" evidence="6">
    <location>
        <begin position="36"/>
        <end position="45"/>
    </location>
</feature>
<accession>A0ABR1DH02</accession>
<evidence type="ECO:0000256" key="4">
    <source>
        <dbReference type="ARBA" id="ARBA00022989"/>
    </source>
</evidence>
<evidence type="ECO:0000313" key="10">
    <source>
        <dbReference type="Proteomes" id="UP001303046"/>
    </source>
</evidence>
<sequence length="762" mass="88645">MYQVSVFILPKKASSILSNPGDEKKKRRRRKLRRQPQQDRDNEWTSRAMEFEKAWEDKNSHKAYALLKQYSGKMKRYSPVLNTAKTLLNRQAPSTPELEHVHRPTYAVNEKSPTVSEVLVCIKKMRNGKCGGDDEISAEKLKYLPPPGIRERTKIIRSIWIDERIPESWRYAIVVPSTLSVTDPSNYQGISLLRAMYKVLEWIIPDRLIKNHEEITRDEQAGFRPDRSTTGQVFIVRTLQSGRKPIQLRWWSKTRDSGRTLPVQFRHDENMRATVDQWPVDIVPAPSGRPFEYADDVVIFAESRLYLDKCEQMWISSRPQTEIRVDGQPIELVVEFCYLGCTLKNNDNYEKDIQQRCAKATSSFKSLTKCVWSTPITNEVKLQVYLSAIRFIMMYGSDTWAALSTVMERLDCTERKLLRRLLGYVWLRVCHNEYRYAEIDVVCQRVTRGRYQRLAQPSKVAKVNRLCFFGHILRRPADRLVQRVLRSLSGPSWKKPPGRKRKFWTEVVKEDLRRLGVVRHFRRDVRFRRIWNSDEWIDSVQAFAEDREGWTELCFRTAHLGEDAGHGLKSLSNWYLSRKYDNTKEMTIVNYDDRDIYENPPNVTDAPGYESHTLSTEEFDEKATVAVESFGLPIKEAIMASHEKKEDGTRKVTASSIFTMIIYAIFLALVTYVALAQCSVQTYYFTKIIGDLFVTSKSAATNKVFTEISSMDDIWGFLQGSFLVSLYQTDAPSDVEKEAMVYYNNRLLGKPRIRMVKVNLVH</sequence>
<dbReference type="Proteomes" id="UP001303046">
    <property type="component" value="Unassembled WGS sequence"/>
</dbReference>
<evidence type="ECO:0000256" key="6">
    <source>
        <dbReference type="SAM" id="MobiDB-lite"/>
    </source>
</evidence>
<dbReference type="InterPro" id="IPR046791">
    <property type="entry name" value="Polycystin_dom"/>
</dbReference>
<proteinExistence type="inferred from homology"/>
<comment type="subcellular location">
    <subcellularLocation>
        <location evidence="1">Membrane</location>
        <topology evidence="1">Multi-pass membrane protein</topology>
    </subcellularLocation>
</comment>
<comment type="similarity">
    <text evidence="2">Belongs to the polycystin family.</text>
</comment>
<evidence type="ECO:0000256" key="3">
    <source>
        <dbReference type="ARBA" id="ARBA00022692"/>
    </source>
</evidence>
<keyword evidence="10" id="KW-1185">Reference proteome</keyword>
<feature type="transmembrane region" description="Helical" evidence="7">
    <location>
        <begin position="657"/>
        <end position="675"/>
    </location>
</feature>
<comment type="caution">
    <text evidence="9">The sequence shown here is derived from an EMBL/GenBank/DDBJ whole genome shotgun (WGS) entry which is preliminary data.</text>
</comment>